<proteinExistence type="predicted"/>
<accession>A0A3B0SXN2</accession>
<evidence type="ECO:0000256" key="1">
    <source>
        <dbReference type="SAM" id="Phobius"/>
    </source>
</evidence>
<keyword evidence="1" id="KW-0472">Membrane</keyword>
<dbReference type="PANTHER" id="PTHR30273:SF2">
    <property type="entry name" value="PROTEIN FECR"/>
    <property type="match status" value="1"/>
</dbReference>
<feature type="domain" description="Protein FecR C-terminal" evidence="3">
    <location>
        <begin position="323"/>
        <end position="391"/>
    </location>
</feature>
<evidence type="ECO:0000259" key="2">
    <source>
        <dbReference type="Pfam" id="PF04773"/>
    </source>
</evidence>
<dbReference type="Pfam" id="PF04773">
    <property type="entry name" value="FecR"/>
    <property type="match status" value="1"/>
</dbReference>
<keyword evidence="1" id="KW-0812">Transmembrane</keyword>
<dbReference type="Gene3D" id="2.60.120.1440">
    <property type="match status" value="1"/>
</dbReference>
<dbReference type="FunFam" id="2.60.120.1440:FF:000001">
    <property type="entry name" value="Putative anti-sigma factor"/>
    <property type="match status" value="1"/>
</dbReference>
<feature type="transmembrane region" description="Helical" evidence="1">
    <location>
        <begin position="83"/>
        <end position="101"/>
    </location>
</feature>
<evidence type="ECO:0000313" key="4">
    <source>
        <dbReference type="EMBL" id="VAW11211.1"/>
    </source>
</evidence>
<dbReference type="InterPro" id="IPR032508">
    <property type="entry name" value="FecR_C"/>
</dbReference>
<reference evidence="4" key="1">
    <citation type="submission" date="2018-06" db="EMBL/GenBank/DDBJ databases">
        <authorList>
            <person name="Zhirakovskaya E."/>
        </authorList>
    </citation>
    <scope>NUCLEOTIDE SEQUENCE</scope>
</reference>
<organism evidence="4">
    <name type="scientific">hydrothermal vent metagenome</name>
    <dbReference type="NCBI Taxonomy" id="652676"/>
    <lineage>
        <taxon>unclassified sequences</taxon>
        <taxon>metagenomes</taxon>
        <taxon>ecological metagenomes</taxon>
    </lineage>
</organism>
<keyword evidence="1" id="KW-1133">Transmembrane helix</keyword>
<dbReference type="Pfam" id="PF16344">
    <property type="entry name" value="FecR_C"/>
    <property type="match status" value="1"/>
</dbReference>
<feature type="domain" description="FecR protein" evidence="2">
    <location>
        <begin position="178"/>
        <end position="274"/>
    </location>
</feature>
<protein>
    <submittedName>
        <fullName evidence="4">Anti-sigma factor</fullName>
    </submittedName>
</protein>
<gene>
    <name evidence="4" type="ORF">MNBD_BACTEROID03-1242</name>
</gene>
<dbReference type="EMBL" id="UOEL01000054">
    <property type="protein sequence ID" value="VAW11211.1"/>
    <property type="molecule type" value="Genomic_DNA"/>
</dbReference>
<dbReference type="Gene3D" id="3.55.50.30">
    <property type="match status" value="1"/>
</dbReference>
<dbReference type="PANTHER" id="PTHR30273">
    <property type="entry name" value="PERIPLASMIC SIGNAL SENSOR AND SIGMA FACTOR ACTIVATOR FECR-RELATED"/>
    <property type="match status" value="1"/>
</dbReference>
<dbReference type="GO" id="GO:0016989">
    <property type="term" value="F:sigma factor antagonist activity"/>
    <property type="evidence" value="ECO:0007669"/>
    <property type="project" value="TreeGrafter"/>
</dbReference>
<name>A0A3B0SXN2_9ZZZZ</name>
<evidence type="ECO:0000259" key="3">
    <source>
        <dbReference type="Pfam" id="PF16344"/>
    </source>
</evidence>
<dbReference type="InterPro" id="IPR012373">
    <property type="entry name" value="Ferrdict_sens_TM"/>
</dbReference>
<dbReference type="InterPro" id="IPR006860">
    <property type="entry name" value="FecR"/>
</dbReference>
<dbReference type="AlphaFoldDB" id="A0A3B0SXN2"/>
<sequence length="392" mass="45074">MNSNKIENLIVKYLTNEETAIDLDFLSKWIENPDNERFFYDYVKVHYEVSTAMNGPDIDSIKKNLQKRIKKDKKPFYRYKVNIILKYAALVTVVLGISYVYQKHGLDSTNSNKVVKEDILVPKDDAITIQLDDSTVKIIDPEGEAEIRDSKGNLLGSQSKSQITYSNVPTVDKLIYNTINVPYGKRFRVVLSDGTHIHLNSGTSIRYPVKFINGKDRDVFITGEAYFDVAKDKDHPFIVHADKMNIRVLGTKFNVSHYSENKSINTVLVEGSVELYVDEGENVNTNNSTLLKPGHKAQWGKSNRSVEIENVDTRIYTAWVEGKLIFRNTSFRQIRKTLERQYNVRIRNSNKDLDAQLFDATFDIETINEILKTFNKSYAIEYSIVDNEVLIK</sequence>